<evidence type="ECO:0000313" key="2">
    <source>
        <dbReference type="Proteomes" id="UP000778970"/>
    </source>
</evidence>
<sequence>MPAVSEEELNAFVDGELDPARLEEVTALIEQDTALQKRIAELKQINDRLKTFGREHDNDELPPRIRSLVDSWL</sequence>
<reference evidence="1" key="1">
    <citation type="submission" date="2017-08" db="EMBL/GenBank/DDBJ databases">
        <authorList>
            <person name="Imhoff J.F."/>
            <person name="Rahn T."/>
            <person name="Kuenzel S."/>
            <person name="Neulinger S.C."/>
        </authorList>
    </citation>
    <scope>NUCLEOTIDE SEQUENCE</scope>
    <source>
        <strain evidence="1">DSM 9154</strain>
    </source>
</reference>
<keyword evidence="2" id="KW-1185">Reference proteome</keyword>
<organism evidence="1 2">
    <name type="scientific">Rhodovibrio salinarum</name>
    <dbReference type="NCBI Taxonomy" id="1087"/>
    <lineage>
        <taxon>Bacteria</taxon>
        <taxon>Pseudomonadati</taxon>
        <taxon>Pseudomonadota</taxon>
        <taxon>Alphaproteobacteria</taxon>
        <taxon>Rhodospirillales</taxon>
        <taxon>Rhodovibrionaceae</taxon>
        <taxon>Rhodovibrio</taxon>
    </lineage>
</organism>
<reference evidence="1" key="2">
    <citation type="journal article" date="2020" name="Microorganisms">
        <title>Osmotic Adaptation and Compatible Solute Biosynthesis of Phototrophic Bacteria as Revealed from Genome Analyses.</title>
        <authorList>
            <person name="Imhoff J.F."/>
            <person name="Rahn T."/>
            <person name="Kunzel S."/>
            <person name="Keller A."/>
            <person name="Neulinger S.C."/>
        </authorList>
    </citation>
    <scope>NUCLEOTIDE SEQUENCE</scope>
    <source>
        <strain evidence="1">DSM 9154</strain>
    </source>
</reference>
<dbReference type="AlphaFoldDB" id="A0A934QG09"/>
<gene>
    <name evidence="1" type="ORF">CKO21_02790</name>
</gene>
<name>A0A934QG09_9PROT</name>
<comment type="caution">
    <text evidence="1">The sequence shown here is derived from an EMBL/GenBank/DDBJ whole genome shotgun (WGS) entry which is preliminary data.</text>
</comment>
<dbReference type="Proteomes" id="UP000778970">
    <property type="component" value="Unassembled WGS sequence"/>
</dbReference>
<accession>A0A934QG09</accession>
<proteinExistence type="predicted"/>
<evidence type="ECO:0000313" key="1">
    <source>
        <dbReference type="EMBL" id="MBK1696169.1"/>
    </source>
</evidence>
<dbReference type="EMBL" id="NRRE01000011">
    <property type="protein sequence ID" value="MBK1696169.1"/>
    <property type="molecule type" value="Genomic_DNA"/>
</dbReference>
<evidence type="ECO:0008006" key="3">
    <source>
        <dbReference type="Google" id="ProtNLM"/>
    </source>
</evidence>
<protein>
    <recommendedName>
        <fullName evidence="3">Anti-sigma factor</fullName>
    </recommendedName>
</protein>